<feature type="compositionally biased region" description="Polar residues" evidence="1">
    <location>
        <begin position="20"/>
        <end position="31"/>
    </location>
</feature>
<protein>
    <submittedName>
        <fullName evidence="2">Uncharacterized protein</fullName>
    </submittedName>
</protein>
<evidence type="ECO:0000313" key="3">
    <source>
        <dbReference type="Proteomes" id="UP000541154"/>
    </source>
</evidence>
<feature type="region of interest" description="Disordered" evidence="1">
    <location>
        <begin position="111"/>
        <end position="136"/>
    </location>
</feature>
<keyword evidence="3" id="KW-1185">Reference proteome</keyword>
<name>A0A8H6E3C3_PETAA</name>
<dbReference type="EMBL" id="SPNV01000233">
    <property type="protein sequence ID" value="KAF5857882.1"/>
    <property type="molecule type" value="Genomic_DNA"/>
</dbReference>
<feature type="region of interest" description="Disordered" evidence="1">
    <location>
        <begin position="173"/>
        <end position="240"/>
    </location>
</feature>
<accession>A0A8H6E3C3</accession>
<reference evidence="2 3" key="1">
    <citation type="submission" date="2019-04" db="EMBL/GenBank/DDBJ databases">
        <title>Aspergillus burnettii sp. nov., novel species from soil in southeast Queensland.</title>
        <authorList>
            <person name="Gilchrist C.L.M."/>
            <person name="Pitt J.I."/>
            <person name="Lange L."/>
            <person name="Lacey H.J."/>
            <person name="Vuong D."/>
            <person name="Midgley D.J."/>
            <person name="Greenfield P."/>
            <person name="Bradbury M."/>
            <person name="Lacey E."/>
            <person name="Busk P.K."/>
            <person name="Pilgaard B."/>
            <person name="Chooi Y.H."/>
            <person name="Piggott A.M."/>
        </authorList>
    </citation>
    <scope>NUCLEOTIDE SEQUENCE [LARGE SCALE GENOMIC DNA]</scope>
    <source>
        <strain evidence="2 3">FRR 5400</strain>
    </source>
</reference>
<feature type="region of interest" description="Disordered" evidence="1">
    <location>
        <begin position="1"/>
        <end position="72"/>
    </location>
</feature>
<evidence type="ECO:0000313" key="2">
    <source>
        <dbReference type="EMBL" id="KAF5857882.1"/>
    </source>
</evidence>
<dbReference type="AlphaFoldDB" id="A0A8H6E3C3"/>
<feature type="compositionally biased region" description="Polar residues" evidence="1">
    <location>
        <begin position="173"/>
        <end position="197"/>
    </location>
</feature>
<organism evidence="2 3">
    <name type="scientific">Petromyces alliaceus</name>
    <name type="common">Aspergillus alliaceus</name>
    <dbReference type="NCBI Taxonomy" id="209559"/>
    <lineage>
        <taxon>Eukaryota</taxon>
        <taxon>Fungi</taxon>
        <taxon>Dikarya</taxon>
        <taxon>Ascomycota</taxon>
        <taxon>Pezizomycotina</taxon>
        <taxon>Eurotiomycetes</taxon>
        <taxon>Eurotiomycetidae</taxon>
        <taxon>Eurotiales</taxon>
        <taxon>Aspergillaceae</taxon>
        <taxon>Aspergillus</taxon>
        <taxon>Aspergillus subgen. Circumdati</taxon>
    </lineage>
</organism>
<comment type="caution">
    <text evidence="2">The sequence shown here is derived from an EMBL/GenBank/DDBJ whole genome shotgun (WGS) entry which is preliminary data.</text>
</comment>
<evidence type="ECO:0000256" key="1">
    <source>
        <dbReference type="SAM" id="MobiDB-lite"/>
    </source>
</evidence>
<sequence>MNQIDLSSLEGPPIIHRPHSTNPYSEGNLPSIQLDYSALPLEPFNGMPSHPPRPASADPVPSCRDKSPSIGSGVNWLHRGRANMQRPANLVPENDARHGGSGRRIDYSSARRPNSHLGHFSPFNPHPGEARYPFGQSASPSNQLIWDDRRNIWVRADTAMPTPSYPTIANLSTRRSDTRQVPTLTHSRSTNTYFSNNSDRDADIASSPPPPYEQHRFDQPISSLRVSPGEHPSRTAAQDSMWAAVAGRRVHRVPFGN</sequence>
<gene>
    <name evidence="2" type="ORF">ETB97_005189</name>
</gene>
<proteinExistence type="predicted"/>
<dbReference type="Proteomes" id="UP000541154">
    <property type="component" value="Unassembled WGS sequence"/>
</dbReference>